<feature type="domain" description="F-box" evidence="1">
    <location>
        <begin position="9"/>
        <end position="45"/>
    </location>
</feature>
<dbReference type="Pfam" id="PF00646">
    <property type="entry name" value="F-box"/>
    <property type="match status" value="1"/>
</dbReference>
<sequence length="407" mass="45313">MADTTGTSWSDIPLDLAGRILRRLPAHVDRVRFAAVCPQWRAATRHGPLPPPLPLLLLSDSRVYSLPGSETLHFPGCTGYTEACSNWLVFSSEEGRFLRDPFSNATLTLPPLSRVRTRLVGTDGGPVWSQAPSTAPATMKHVDVGDESIDVATLAWMEMAETLKLEVEPKSCKLWFCSFNLIVATIYFTGGQRIAVCQAGATSWWSVWAENLSVIFVDMAFHQGKLYATDFMVTLLAIDVSVDHSSGDPWISQMRHVIDCPCLDIGYFLRGAHMRAYLVESRGVLLVVMRKMCDPLDNLDRPNAARHAEFEVFEADLSQSQWLKVTTIGNNEIIFLSRRGSRSVCVPHNALPGDCIFFLGNGWDRSLRVFPNSCRFYSMTDGKVSNPLPTVSWESGMVFGTWLFPQS</sequence>
<dbReference type="InterPro" id="IPR036047">
    <property type="entry name" value="F-box-like_dom_sf"/>
</dbReference>
<reference evidence="3" key="1">
    <citation type="journal article" date="2019" name="BMC Genomics">
        <title>A new reference genome for Sorghum bicolor reveals high levels of sequence similarity between sweet and grain genotypes: implications for the genetics of sugar metabolism.</title>
        <authorList>
            <person name="Cooper E.A."/>
            <person name="Brenton Z.W."/>
            <person name="Flinn B.S."/>
            <person name="Jenkins J."/>
            <person name="Shu S."/>
            <person name="Flowers D."/>
            <person name="Luo F."/>
            <person name="Wang Y."/>
            <person name="Xia P."/>
            <person name="Barry K."/>
            <person name="Daum C."/>
            <person name="Lipzen A."/>
            <person name="Yoshinaga Y."/>
            <person name="Schmutz J."/>
            <person name="Saski C."/>
            <person name="Vermerris W."/>
            <person name="Kresovich S."/>
        </authorList>
    </citation>
    <scope>NUCLEOTIDE SEQUENCE</scope>
</reference>
<dbReference type="SUPFAM" id="SSF81383">
    <property type="entry name" value="F-box domain"/>
    <property type="match status" value="1"/>
</dbReference>
<evidence type="ECO:0000259" key="1">
    <source>
        <dbReference type="Pfam" id="PF00646"/>
    </source>
</evidence>
<protein>
    <recommendedName>
        <fullName evidence="5">DUF295 domain-containing protein</fullName>
    </recommendedName>
</protein>
<evidence type="ECO:0000313" key="3">
    <source>
        <dbReference type="EMBL" id="KAG0523073.1"/>
    </source>
</evidence>
<dbReference type="Gramene" id="EES14775">
    <property type="protein sequence ID" value="EES14775"/>
    <property type="gene ID" value="SORBI_3007G088400"/>
</dbReference>
<proteinExistence type="predicted"/>
<dbReference type="AlphaFoldDB" id="A0A921QJK7"/>
<dbReference type="InterPro" id="IPR005174">
    <property type="entry name" value="KIB1-4_b-propeller"/>
</dbReference>
<dbReference type="PANTHER" id="PTHR33110">
    <property type="entry name" value="F-BOX/KELCH-REPEAT PROTEIN-RELATED"/>
    <property type="match status" value="1"/>
</dbReference>
<accession>A0A921QJK7</accession>
<dbReference type="OMA" id="ITRIAVC"/>
<dbReference type="EMBL" id="CM027686">
    <property type="protein sequence ID" value="KAG0523073.1"/>
    <property type="molecule type" value="Genomic_DNA"/>
</dbReference>
<dbReference type="Proteomes" id="UP000807115">
    <property type="component" value="Chromosome 7"/>
</dbReference>
<evidence type="ECO:0000259" key="2">
    <source>
        <dbReference type="Pfam" id="PF03478"/>
    </source>
</evidence>
<name>A0A921QJK7_SORBI</name>
<dbReference type="InterPro" id="IPR001810">
    <property type="entry name" value="F-box_dom"/>
</dbReference>
<reference evidence="3" key="2">
    <citation type="submission" date="2020-10" db="EMBL/GenBank/DDBJ databases">
        <authorList>
            <person name="Cooper E.A."/>
            <person name="Brenton Z.W."/>
            <person name="Flinn B.S."/>
            <person name="Jenkins J."/>
            <person name="Shu S."/>
            <person name="Flowers D."/>
            <person name="Luo F."/>
            <person name="Wang Y."/>
            <person name="Xia P."/>
            <person name="Barry K."/>
            <person name="Daum C."/>
            <person name="Lipzen A."/>
            <person name="Yoshinaga Y."/>
            <person name="Schmutz J."/>
            <person name="Saski C."/>
            <person name="Vermerris W."/>
            <person name="Kresovich S."/>
        </authorList>
    </citation>
    <scope>NUCLEOTIDE SEQUENCE</scope>
</reference>
<organism evidence="3 4">
    <name type="scientific">Sorghum bicolor</name>
    <name type="common">Sorghum</name>
    <name type="synonym">Sorghum vulgare</name>
    <dbReference type="NCBI Taxonomy" id="4558"/>
    <lineage>
        <taxon>Eukaryota</taxon>
        <taxon>Viridiplantae</taxon>
        <taxon>Streptophyta</taxon>
        <taxon>Embryophyta</taxon>
        <taxon>Tracheophyta</taxon>
        <taxon>Spermatophyta</taxon>
        <taxon>Magnoliopsida</taxon>
        <taxon>Liliopsida</taxon>
        <taxon>Poales</taxon>
        <taxon>Poaceae</taxon>
        <taxon>PACMAD clade</taxon>
        <taxon>Panicoideae</taxon>
        <taxon>Andropogonodae</taxon>
        <taxon>Andropogoneae</taxon>
        <taxon>Sorghinae</taxon>
        <taxon>Sorghum</taxon>
    </lineage>
</organism>
<dbReference type="PANTHER" id="PTHR33110:SF111">
    <property type="entry name" value="DUF295 DOMAIN-CONTAINING PROTEIN"/>
    <property type="match status" value="1"/>
</dbReference>
<feature type="domain" description="KIB1-4 beta-propeller" evidence="2">
    <location>
        <begin position="63"/>
        <end position="364"/>
    </location>
</feature>
<evidence type="ECO:0008006" key="5">
    <source>
        <dbReference type="Google" id="ProtNLM"/>
    </source>
</evidence>
<comment type="caution">
    <text evidence="3">The sequence shown here is derived from an EMBL/GenBank/DDBJ whole genome shotgun (WGS) entry which is preliminary data.</text>
</comment>
<dbReference type="OrthoDB" id="692598at2759"/>
<evidence type="ECO:0000313" key="4">
    <source>
        <dbReference type="Proteomes" id="UP000807115"/>
    </source>
</evidence>
<gene>
    <name evidence="3" type="ORF">BDA96_07G092600</name>
</gene>
<dbReference type="Gene3D" id="1.20.1280.50">
    <property type="match status" value="1"/>
</dbReference>
<dbReference type="Pfam" id="PF03478">
    <property type="entry name" value="Beta-prop_KIB1-4"/>
    <property type="match status" value="1"/>
</dbReference>
<dbReference type="KEGG" id="sbi:8073245"/>